<evidence type="ECO:0000313" key="1">
    <source>
        <dbReference type="EMBL" id="KKL52516.1"/>
    </source>
</evidence>
<comment type="caution">
    <text evidence="1">The sequence shown here is derived from an EMBL/GenBank/DDBJ whole genome shotgun (WGS) entry which is preliminary data.</text>
</comment>
<dbReference type="EMBL" id="LAZR01031863">
    <property type="protein sequence ID" value="KKL52516.1"/>
    <property type="molecule type" value="Genomic_DNA"/>
</dbReference>
<dbReference type="AlphaFoldDB" id="A0A0F9DFH8"/>
<gene>
    <name evidence="1" type="ORF">LCGC14_2284640</name>
</gene>
<reference evidence="1" key="1">
    <citation type="journal article" date="2015" name="Nature">
        <title>Complex archaea that bridge the gap between prokaryotes and eukaryotes.</title>
        <authorList>
            <person name="Spang A."/>
            <person name="Saw J.H."/>
            <person name="Jorgensen S.L."/>
            <person name="Zaremba-Niedzwiedzka K."/>
            <person name="Martijn J."/>
            <person name="Lind A.E."/>
            <person name="van Eijk R."/>
            <person name="Schleper C."/>
            <person name="Guy L."/>
            <person name="Ettema T.J."/>
        </authorList>
    </citation>
    <scope>NUCLEOTIDE SEQUENCE</scope>
</reference>
<accession>A0A0F9DFH8</accession>
<organism evidence="1">
    <name type="scientific">marine sediment metagenome</name>
    <dbReference type="NCBI Taxonomy" id="412755"/>
    <lineage>
        <taxon>unclassified sequences</taxon>
        <taxon>metagenomes</taxon>
        <taxon>ecological metagenomes</taxon>
    </lineage>
</organism>
<proteinExistence type="predicted"/>
<sequence length="80" mass="9032">MVKVADAVKTNWIQCPARGCHNNFDLDPAAFVIGGDGDWKHTIVCLKCFHVRERVPNDTLAELLAEQWDLRKSLVLTILD</sequence>
<name>A0A0F9DFH8_9ZZZZ</name>
<protein>
    <submittedName>
        <fullName evidence="1">Uncharacterized protein</fullName>
    </submittedName>
</protein>